<evidence type="ECO:0000313" key="4">
    <source>
        <dbReference type="EMBL" id="CAI73253.1"/>
    </source>
</evidence>
<keyword evidence="2" id="KW-0809">Transit peptide</keyword>
<accession>Q4UI36</accession>
<gene>
    <name evidence="4" type="ORF">TA05985</name>
</gene>
<proteinExistence type="inferred from homology"/>
<organism evidence="4 5">
    <name type="scientific">Theileria annulata</name>
    <dbReference type="NCBI Taxonomy" id="5874"/>
    <lineage>
        <taxon>Eukaryota</taxon>
        <taxon>Sar</taxon>
        <taxon>Alveolata</taxon>
        <taxon>Apicomplexa</taxon>
        <taxon>Aconoidasida</taxon>
        <taxon>Piroplasmida</taxon>
        <taxon>Theileriidae</taxon>
        <taxon>Theileria</taxon>
    </lineage>
</organism>
<dbReference type="STRING" id="5874.Q4UI36"/>
<sequence>MLLCYNSLLFLLAFRISFINSISHNYKLLYINYPNILSNFNPNKSDLTCNIFFGNKGISLDTDEYKTQHHINEYFKKLPYKTENIVNPDQPPGSSSREDLKGHNIPIANNVLTDVLPLAPLSEDEPLEEIVEDNDLTRPPSNKEDWNLKRISHGRYFWHKFFAKPSEQTLKALRWFKQEHDQTRCNRILERTYTQLPKIMPQKGPDGKILPLTRSEKLMNRHSLKVNKKIIGYDNSGEASNLLILLNYPTEKLVGLVEKLRMPGVLNLENYELLRLLNYSMAYLAKTNNFTNVIQFLLTLGKFNDNLKLPKDETDSEDNNKPEPIILPDNSIAYITMAKGNIYKGKIKRVFMRYKPMVYSIIGRLKNDPFNKKFLLPRKARPEPIREFYPTYNTDSALTKFLEEALELEIKCSEEEYDHDKTMDRSFSDQFDGNSDYTTKKSINKFDRPTTINFSKELKEYLIKGISELSPSSIKEMLKFNKNLGILKTATLINRIMKLHTEIGMSYNEIIRVCIYSPGILSNGSYKQRCLKIYDIDESFTHEVVNKLVRSFPKLLSYNIDRNVKPKTLYLLRVMGKSVSDLLDFPKYLSFSLYDRIIPRHFSIMNKFYNGEFLSVYQFLFQTGFYPSYGQPVTHPKIPNTLPENHDKFMSFYMELNRDLSLKDMLTTSEEDFCRIYNLTYRNMVEGKKYALKIPLPTNVQ</sequence>
<dbReference type="PANTHER" id="PTHR13068">
    <property type="entry name" value="CGI-12 PROTEIN-RELATED"/>
    <property type="match status" value="1"/>
</dbReference>
<dbReference type="InterPro" id="IPR038538">
    <property type="entry name" value="MTERF_sf"/>
</dbReference>
<dbReference type="Proteomes" id="UP000001950">
    <property type="component" value="Chromosome 1"/>
</dbReference>
<evidence type="ECO:0008006" key="6">
    <source>
        <dbReference type="Google" id="ProtNLM"/>
    </source>
</evidence>
<dbReference type="InParanoid" id="Q4UI36"/>
<evidence type="ECO:0000256" key="1">
    <source>
        <dbReference type="ARBA" id="ARBA00007692"/>
    </source>
</evidence>
<keyword evidence="3" id="KW-0732">Signal</keyword>
<dbReference type="InterPro" id="IPR003690">
    <property type="entry name" value="MTERF"/>
</dbReference>
<dbReference type="PANTHER" id="PTHR13068:SF112">
    <property type="entry name" value="TRANSCRIPTION TERMINATION FACTOR 3, MITOCHONDRIAL"/>
    <property type="match status" value="1"/>
</dbReference>
<dbReference type="RefSeq" id="XP_953930.1">
    <property type="nucleotide sequence ID" value="XM_948837.1"/>
</dbReference>
<dbReference type="Pfam" id="PF02536">
    <property type="entry name" value="mTERF"/>
    <property type="match status" value="1"/>
</dbReference>
<dbReference type="KEGG" id="tan:TA05985"/>
<dbReference type="GO" id="GO:0003676">
    <property type="term" value="F:nucleic acid binding"/>
    <property type="evidence" value="ECO:0007669"/>
    <property type="project" value="InterPro"/>
</dbReference>
<evidence type="ECO:0000313" key="5">
    <source>
        <dbReference type="Proteomes" id="UP000001950"/>
    </source>
</evidence>
<evidence type="ECO:0000256" key="2">
    <source>
        <dbReference type="ARBA" id="ARBA00022946"/>
    </source>
</evidence>
<dbReference type="VEuPathDB" id="PiroplasmaDB:TA05985"/>
<dbReference type="Gene3D" id="1.25.70.10">
    <property type="entry name" value="Transcription termination factor 3, mitochondrial"/>
    <property type="match status" value="1"/>
</dbReference>
<dbReference type="SMART" id="SM00733">
    <property type="entry name" value="Mterf"/>
    <property type="match status" value="2"/>
</dbReference>
<protein>
    <recommendedName>
        <fullName evidence="6">mTERF</fullName>
    </recommendedName>
</protein>
<dbReference type="AlphaFoldDB" id="Q4UI36"/>
<keyword evidence="5" id="KW-1185">Reference proteome</keyword>
<feature type="chain" id="PRO_5004245455" description="mTERF" evidence="3">
    <location>
        <begin position="22"/>
        <end position="701"/>
    </location>
</feature>
<comment type="similarity">
    <text evidence="1">Belongs to the mTERF family.</text>
</comment>
<dbReference type="GeneID" id="3864300"/>
<feature type="signal peptide" evidence="3">
    <location>
        <begin position="1"/>
        <end position="21"/>
    </location>
</feature>
<dbReference type="OMA" id="WHKFFAK"/>
<evidence type="ECO:0000256" key="3">
    <source>
        <dbReference type="SAM" id="SignalP"/>
    </source>
</evidence>
<dbReference type="OrthoDB" id="637682at2759"/>
<name>Q4UI36_THEAN</name>
<reference evidence="4 5" key="1">
    <citation type="journal article" date="2005" name="Science">
        <title>Genome of the host-cell transforming parasite Theileria annulata compared with T. parva.</title>
        <authorList>
            <person name="Pain A."/>
            <person name="Renauld H."/>
            <person name="Berriman M."/>
            <person name="Murphy L."/>
            <person name="Yeats C.A."/>
            <person name="Weir W."/>
            <person name="Kerhornou A."/>
            <person name="Aslett M."/>
            <person name="Bishop R."/>
            <person name="Bouchier C."/>
            <person name="Cochet M."/>
            <person name="Coulson R.M.R."/>
            <person name="Cronin A."/>
            <person name="de Villiers E.P."/>
            <person name="Fraser A."/>
            <person name="Fosker N."/>
            <person name="Gardner M."/>
            <person name="Goble A."/>
            <person name="Griffiths-Jones S."/>
            <person name="Harris D.E."/>
            <person name="Katzer F."/>
            <person name="Larke N."/>
            <person name="Lord A."/>
            <person name="Maser P."/>
            <person name="McKellar S."/>
            <person name="Mooney P."/>
            <person name="Morton F."/>
            <person name="Nene V."/>
            <person name="O'Neil S."/>
            <person name="Price C."/>
            <person name="Quail M.A."/>
            <person name="Rabbinowitsch E."/>
            <person name="Rawlings N.D."/>
            <person name="Rutter S."/>
            <person name="Saunders D."/>
            <person name="Seeger K."/>
            <person name="Shah T."/>
            <person name="Squares R."/>
            <person name="Squares S."/>
            <person name="Tivey A."/>
            <person name="Walker A.R."/>
            <person name="Woodward J."/>
            <person name="Dobbelaere D.A.E."/>
            <person name="Langsley G."/>
            <person name="Rajandream M.A."/>
            <person name="McKeever D."/>
            <person name="Shiels B."/>
            <person name="Tait A."/>
            <person name="Barrell B.G."/>
            <person name="Hall N."/>
        </authorList>
    </citation>
    <scope>NUCLEOTIDE SEQUENCE [LARGE SCALE GENOMIC DNA]</scope>
    <source>
        <strain evidence="5">Ankara</strain>
    </source>
</reference>
<dbReference type="eggNOG" id="KOG1267">
    <property type="taxonomic scope" value="Eukaryota"/>
</dbReference>
<dbReference type="EMBL" id="CR940347">
    <property type="protein sequence ID" value="CAI73253.1"/>
    <property type="molecule type" value="Genomic_DNA"/>
</dbReference>